<dbReference type="Gene3D" id="3.30.200.20">
    <property type="entry name" value="Phosphorylase Kinase, domain 1"/>
    <property type="match status" value="1"/>
</dbReference>
<dbReference type="SUPFAM" id="SSF56112">
    <property type="entry name" value="Protein kinase-like (PK-like)"/>
    <property type="match status" value="1"/>
</dbReference>
<evidence type="ECO:0000259" key="1">
    <source>
        <dbReference type="Pfam" id="PF00069"/>
    </source>
</evidence>
<dbReference type="InterPro" id="IPR000719">
    <property type="entry name" value="Prot_kinase_dom"/>
</dbReference>
<accession>A0ABS7G1Y5</accession>
<dbReference type="Gene3D" id="1.10.510.10">
    <property type="entry name" value="Transferase(Phosphotransferase) domain 1"/>
    <property type="match status" value="1"/>
</dbReference>
<keyword evidence="3" id="KW-1185">Reference proteome</keyword>
<dbReference type="InterPro" id="IPR011009">
    <property type="entry name" value="Kinase-like_dom_sf"/>
</dbReference>
<comment type="caution">
    <text evidence="2">The sequence shown here is derived from an EMBL/GenBank/DDBJ whole genome shotgun (WGS) entry which is preliminary data.</text>
</comment>
<name>A0ABS7G1Y5_9ACTN</name>
<evidence type="ECO:0000313" key="2">
    <source>
        <dbReference type="EMBL" id="MBW8486725.1"/>
    </source>
</evidence>
<proteinExistence type="predicted"/>
<dbReference type="EMBL" id="JAIBOA010000026">
    <property type="protein sequence ID" value="MBW8486725.1"/>
    <property type="molecule type" value="Genomic_DNA"/>
</dbReference>
<protein>
    <recommendedName>
        <fullName evidence="1">Protein kinase domain-containing protein</fullName>
    </recommendedName>
</protein>
<dbReference type="Pfam" id="PF00069">
    <property type="entry name" value="Pkinase"/>
    <property type="match status" value="1"/>
</dbReference>
<evidence type="ECO:0000313" key="3">
    <source>
        <dbReference type="Proteomes" id="UP000774570"/>
    </source>
</evidence>
<organism evidence="2 3">
    <name type="scientific">Actinomadura parmotrematis</name>
    <dbReference type="NCBI Taxonomy" id="2864039"/>
    <lineage>
        <taxon>Bacteria</taxon>
        <taxon>Bacillati</taxon>
        <taxon>Actinomycetota</taxon>
        <taxon>Actinomycetes</taxon>
        <taxon>Streptosporangiales</taxon>
        <taxon>Thermomonosporaceae</taxon>
        <taxon>Actinomadura</taxon>
    </lineage>
</organism>
<reference evidence="2 3" key="1">
    <citation type="submission" date="2021-07" db="EMBL/GenBank/DDBJ databases">
        <title>Actinomadura sp. PM05-2 isolated from lichen.</title>
        <authorList>
            <person name="Somphong A."/>
            <person name="Phongsopitanun W."/>
            <person name="Tanasupawat S."/>
            <person name="Peongsungnone V."/>
        </authorList>
    </citation>
    <scope>NUCLEOTIDE SEQUENCE [LARGE SCALE GENOMIC DNA]</scope>
    <source>
        <strain evidence="2 3">PM05-2</strain>
    </source>
</reference>
<gene>
    <name evidence="2" type="ORF">K1Y72_30460</name>
</gene>
<dbReference type="Proteomes" id="UP000774570">
    <property type="component" value="Unassembled WGS sequence"/>
</dbReference>
<sequence length="138" mass="14815">MPAGIDPAEHRLRAARMPREARNAAALDHRNIVTVFNAVECENAPFLVLELVRGPSPAQVVAEDGPLIPARTAEIGLMVLDALCAAHRAGIVHRCAVGCRCRPFPSSGGRPSAGGVRGRGRCRARGVRRRWRGGRVRA</sequence>
<feature type="domain" description="Protein kinase" evidence="1">
    <location>
        <begin position="15"/>
        <end position="94"/>
    </location>
</feature>